<name>W9WEF4_9EURO</name>
<comment type="caution">
    <text evidence="2">The sequence shown here is derived from an EMBL/GenBank/DDBJ whole genome shotgun (WGS) entry which is preliminary data.</text>
</comment>
<dbReference type="OrthoDB" id="5427350at2759"/>
<dbReference type="AlphaFoldDB" id="W9WEF4"/>
<dbReference type="InterPro" id="IPR053143">
    <property type="entry name" value="Arylsulfate_ST"/>
</dbReference>
<sequence>MPLMGRLLPLRFSFNFKAKSQPLLVRLLLWAILVVASGVVLYLSVAYLAIPLFILLSPTLHPTLYELGFYGGSPSQTYFSNGLSSPRISIRKSDPQCDKAYTFLNFNGASMVRKGPAILDPNNELVWKLEAEGTTTNLKLQTYKGEQYVTYWTGMKGGTMGRGIYHMLDASYDLKHTVSAVGLGGDLHEFLISRDDTALLTFYNVTPADLSSLGKTKNGWLIDSGFQEVDITTGELLFEWRASEHFQVNETFMTHPFGGYFKSIPFDFFHINSVDKDSKGNYLISSRHTHSVTCLSPDGQIVWILGGQRNQFEDLSGGEALNFRWQHDARWVDEEAGILTLFDNKEGGPLHVDGPYSRGVMLQLDVPNRTVTFLHEYASLHHTRTPSQGSTQYLPTSEHVFVGFGHSPVLSEFTLNGTLLCETHYGAPWLHPFDTAVSYRAFKAPNWVGIPREPPTAKIRDDVLYVSWNGATEVAAWVLQGASEQDEGFVDLDVVDKETFEETFELEQLSQYSWFRVAALDRNGQVLRSTEVIQRQSSSSWWSFLLAVFCWALLFRLAWMAYKWSSERGHASSKGVSWVVWRKS</sequence>
<dbReference type="Pfam" id="PF14269">
    <property type="entry name" value="Arylsulfotran_2"/>
    <property type="match status" value="1"/>
</dbReference>
<evidence type="ECO:0008006" key="4">
    <source>
        <dbReference type="Google" id="ProtNLM"/>
    </source>
</evidence>
<dbReference type="eggNOG" id="ENOG502QPU9">
    <property type="taxonomic scope" value="Eukaryota"/>
</dbReference>
<dbReference type="InterPro" id="IPR039535">
    <property type="entry name" value="ASST-like"/>
</dbReference>
<proteinExistence type="predicted"/>
<dbReference type="GeneID" id="19177990"/>
<feature type="transmembrane region" description="Helical" evidence="1">
    <location>
        <begin position="27"/>
        <end position="56"/>
    </location>
</feature>
<dbReference type="RefSeq" id="XP_007755605.1">
    <property type="nucleotide sequence ID" value="XM_007757415.1"/>
</dbReference>
<dbReference type="PANTHER" id="PTHR35340">
    <property type="entry name" value="PQQ ENZYME REPEAT PROTEIN-RELATED"/>
    <property type="match status" value="1"/>
</dbReference>
<keyword evidence="1" id="KW-0472">Membrane</keyword>
<dbReference type="VEuPathDB" id="FungiDB:A1O7_03395"/>
<protein>
    <recommendedName>
        <fullName evidence="4">Arylsulfotransferase N-terminal domain-containing protein</fullName>
    </recommendedName>
</protein>
<gene>
    <name evidence="2" type="ORF">A1O7_03395</name>
</gene>
<evidence type="ECO:0000256" key="1">
    <source>
        <dbReference type="SAM" id="Phobius"/>
    </source>
</evidence>
<evidence type="ECO:0000313" key="3">
    <source>
        <dbReference type="Proteomes" id="UP000019473"/>
    </source>
</evidence>
<organism evidence="2 3">
    <name type="scientific">Cladophialophora yegresii CBS 114405</name>
    <dbReference type="NCBI Taxonomy" id="1182544"/>
    <lineage>
        <taxon>Eukaryota</taxon>
        <taxon>Fungi</taxon>
        <taxon>Dikarya</taxon>
        <taxon>Ascomycota</taxon>
        <taxon>Pezizomycotina</taxon>
        <taxon>Eurotiomycetes</taxon>
        <taxon>Chaetothyriomycetidae</taxon>
        <taxon>Chaetothyriales</taxon>
        <taxon>Herpotrichiellaceae</taxon>
        <taxon>Cladophialophora</taxon>
    </lineage>
</organism>
<accession>W9WEF4</accession>
<keyword evidence="1" id="KW-1133">Transmembrane helix</keyword>
<keyword evidence="1" id="KW-0812">Transmembrane</keyword>
<dbReference type="HOGENOM" id="CLU_018249_0_1_1"/>
<reference evidence="2 3" key="1">
    <citation type="submission" date="2013-03" db="EMBL/GenBank/DDBJ databases">
        <title>The Genome Sequence of Cladophialophora yegresii CBS 114405.</title>
        <authorList>
            <consortium name="The Broad Institute Genomics Platform"/>
            <person name="Cuomo C."/>
            <person name="de Hoog S."/>
            <person name="Gorbushina A."/>
            <person name="Walker B."/>
            <person name="Young S.K."/>
            <person name="Zeng Q."/>
            <person name="Gargeya S."/>
            <person name="Fitzgerald M."/>
            <person name="Haas B."/>
            <person name="Abouelleil A."/>
            <person name="Allen A.W."/>
            <person name="Alvarado L."/>
            <person name="Arachchi H.M."/>
            <person name="Berlin A.M."/>
            <person name="Chapman S.B."/>
            <person name="Gainer-Dewar J."/>
            <person name="Goldberg J."/>
            <person name="Griggs A."/>
            <person name="Gujja S."/>
            <person name="Hansen M."/>
            <person name="Howarth C."/>
            <person name="Imamovic A."/>
            <person name="Ireland A."/>
            <person name="Larimer J."/>
            <person name="McCowan C."/>
            <person name="Murphy C."/>
            <person name="Pearson M."/>
            <person name="Poon T.W."/>
            <person name="Priest M."/>
            <person name="Roberts A."/>
            <person name="Saif S."/>
            <person name="Shea T."/>
            <person name="Sisk P."/>
            <person name="Sykes S."/>
            <person name="Wortman J."/>
            <person name="Nusbaum C."/>
            <person name="Birren B."/>
        </authorList>
    </citation>
    <scope>NUCLEOTIDE SEQUENCE [LARGE SCALE GENOMIC DNA]</scope>
    <source>
        <strain evidence="2 3">CBS 114405</strain>
    </source>
</reference>
<keyword evidence="3" id="KW-1185">Reference proteome</keyword>
<feature type="transmembrane region" description="Helical" evidence="1">
    <location>
        <begin position="541"/>
        <end position="559"/>
    </location>
</feature>
<dbReference type="Proteomes" id="UP000019473">
    <property type="component" value="Unassembled WGS sequence"/>
</dbReference>
<evidence type="ECO:0000313" key="2">
    <source>
        <dbReference type="EMBL" id="EXJ62951.1"/>
    </source>
</evidence>
<dbReference type="PANTHER" id="PTHR35340:SF5">
    <property type="entry name" value="ASST-DOMAIN-CONTAINING PROTEIN"/>
    <property type="match status" value="1"/>
</dbReference>
<dbReference type="EMBL" id="AMGW01000002">
    <property type="protein sequence ID" value="EXJ62951.1"/>
    <property type="molecule type" value="Genomic_DNA"/>
</dbReference>